<accession>A0A380BTB4</accession>
<reference evidence="2 3" key="1">
    <citation type="submission" date="2018-06" db="EMBL/GenBank/DDBJ databases">
        <authorList>
            <consortium name="Pathogen Informatics"/>
            <person name="Doyle S."/>
        </authorList>
    </citation>
    <scope>NUCLEOTIDE SEQUENCE [LARGE SCALE GENOMIC DNA]</scope>
    <source>
        <strain evidence="2 3">NCTC11388</strain>
    </source>
</reference>
<name>A0A380BTB4_SPHSI</name>
<dbReference type="EMBL" id="UGYW01000002">
    <property type="protein sequence ID" value="SUJ05734.1"/>
    <property type="molecule type" value="Genomic_DNA"/>
</dbReference>
<feature type="coiled-coil region" evidence="1">
    <location>
        <begin position="20"/>
        <end position="47"/>
    </location>
</feature>
<dbReference type="RefSeq" id="WP_115169724.1">
    <property type="nucleotide sequence ID" value="NZ_UGYW01000002.1"/>
</dbReference>
<dbReference type="SUPFAM" id="SSF47781">
    <property type="entry name" value="RuvA domain 2-like"/>
    <property type="match status" value="1"/>
</dbReference>
<evidence type="ECO:0000256" key="1">
    <source>
        <dbReference type="SAM" id="Coils"/>
    </source>
</evidence>
<dbReference type="Proteomes" id="UP000254893">
    <property type="component" value="Unassembled WGS sequence"/>
</dbReference>
<proteinExistence type="predicted"/>
<dbReference type="InterPro" id="IPR010994">
    <property type="entry name" value="RuvA_2-like"/>
</dbReference>
<gene>
    <name evidence="2" type="ORF">NCTC11388_01578</name>
</gene>
<evidence type="ECO:0000313" key="2">
    <source>
        <dbReference type="EMBL" id="SUJ05734.1"/>
    </source>
</evidence>
<keyword evidence="1" id="KW-0175">Coiled coil</keyword>
<organism evidence="2 3">
    <name type="scientific">Sphingobacterium spiritivorum</name>
    <name type="common">Flavobacterium spiritivorum</name>
    <dbReference type="NCBI Taxonomy" id="258"/>
    <lineage>
        <taxon>Bacteria</taxon>
        <taxon>Pseudomonadati</taxon>
        <taxon>Bacteroidota</taxon>
        <taxon>Sphingobacteriia</taxon>
        <taxon>Sphingobacteriales</taxon>
        <taxon>Sphingobacteriaceae</taxon>
        <taxon>Sphingobacterium</taxon>
    </lineage>
</organism>
<dbReference type="AlphaFoldDB" id="A0A380BTB4"/>
<evidence type="ECO:0000313" key="3">
    <source>
        <dbReference type="Proteomes" id="UP000254893"/>
    </source>
</evidence>
<sequence length="203" mass="23711">MVYDPIRIVITGLLLSLCFCTAAQEKIEQLEEELIEQLNEATDEFADISEYTERLRYFLRNPIDLNKTDGRDLSELLFLTPVQIAHLLDHRIRSGRILSVLELQGIEGFDEITVERLLPFVKVGNASVLESFTLHKLWNTSTQEYMVRYGRGFEQARGYRITDTSRSRYLGNPDRYMVRYRLNYKDAVRLSINMEKDAGEPFF</sequence>
<protein>
    <submittedName>
        <fullName evidence="2">Helix-hairpin-helix motif</fullName>
    </submittedName>
</protein>